<evidence type="ECO:0000313" key="7">
    <source>
        <dbReference type="Proteomes" id="UP000029121"/>
    </source>
</evidence>
<dbReference type="Proteomes" id="UP000029121">
    <property type="component" value="Unassembled WGS sequence"/>
</dbReference>
<dbReference type="EMBL" id="KB870810">
    <property type="protein sequence ID" value="EOA22903.1"/>
    <property type="molecule type" value="Genomic_DNA"/>
</dbReference>
<accession>R0HGI0</accession>
<dbReference type="GO" id="GO:0006511">
    <property type="term" value="P:ubiquitin-dependent protein catabolic process"/>
    <property type="evidence" value="ECO:0007669"/>
    <property type="project" value="TreeGrafter"/>
</dbReference>
<dbReference type="PANTHER" id="PTHR45931:SF16">
    <property type="entry name" value="RING_U-BOX SUPERFAMILY PROTEIN"/>
    <property type="match status" value="1"/>
</dbReference>
<organism evidence="6 7">
    <name type="scientific">Capsella rubella</name>
    <dbReference type="NCBI Taxonomy" id="81985"/>
    <lineage>
        <taxon>Eukaryota</taxon>
        <taxon>Viridiplantae</taxon>
        <taxon>Streptophyta</taxon>
        <taxon>Embryophyta</taxon>
        <taxon>Tracheophyta</taxon>
        <taxon>Spermatophyta</taxon>
        <taxon>Magnoliopsida</taxon>
        <taxon>eudicotyledons</taxon>
        <taxon>Gunneridae</taxon>
        <taxon>Pentapetalae</taxon>
        <taxon>rosids</taxon>
        <taxon>malvids</taxon>
        <taxon>Brassicales</taxon>
        <taxon>Brassicaceae</taxon>
        <taxon>Camelineae</taxon>
        <taxon>Capsella</taxon>
    </lineage>
</organism>
<evidence type="ECO:0000256" key="3">
    <source>
        <dbReference type="ARBA" id="ARBA00022833"/>
    </source>
</evidence>
<dbReference type="SUPFAM" id="SSF57850">
    <property type="entry name" value="RING/U-box"/>
    <property type="match status" value="1"/>
</dbReference>
<dbReference type="Gene3D" id="3.30.40.10">
    <property type="entry name" value="Zinc/RING finger domain, C3HC4 (zinc finger)"/>
    <property type="match status" value="1"/>
</dbReference>
<gene>
    <name evidence="6" type="ORF">CARUB_v10003635mg</name>
</gene>
<dbReference type="InterPro" id="IPR001841">
    <property type="entry name" value="Znf_RING"/>
</dbReference>
<dbReference type="GO" id="GO:0005634">
    <property type="term" value="C:nucleus"/>
    <property type="evidence" value="ECO:0007669"/>
    <property type="project" value="TreeGrafter"/>
</dbReference>
<evidence type="ECO:0000259" key="5">
    <source>
        <dbReference type="PROSITE" id="PS50089"/>
    </source>
</evidence>
<protein>
    <recommendedName>
        <fullName evidence="5">RING-type domain-containing protein</fullName>
    </recommendedName>
</protein>
<keyword evidence="1" id="KW-0479">Metal-binding</keyword>
<dbReference type="GO" id="GO:0061630">
    <property type="term" value="F:ubiquitin protein ligase activity"/>
    <property type="evidence" value="ECO:0007669"/>
    <property type="project" value="TreeGrafter"/>
</dbReference>
<reference evidence="7" key="1">
    <citation type="journal article" date="2013" name="Nat. Genet.">
        <title>The Capsella rubella genome and the genomic consequences of rapid mating system evolution.</title>
        <authorList>
            <person name="Slotte T."/>
            <person name="Hazzouri K.M."/>
            <person name="Agren J.A."/>
            <person name="Koenig D."/>
            <person name="Maumus F."/>
            <person name="Guo Y.L."/>
            <person name="Steige K."/>
            <person name="Platts A.E."/>
            <person name="Escobar J.S."/>
            <person name="Newman L.K."/>
            <person name="Wang W."/>
            <person name="Mandakova T."/>
            <person name="Vello E."/>
            <person name="Smith L.M."/>
            <person name="Henz S.R."/>
            <person name="Steffen J."/>
            <person name="Takuno S."/>
            <person name="Brandvain Y."/>
            <person name="Coop G."/>
            <person name="Andolfatto P."/>
            <person name="Hu T.T."/>
            <person name="Blanchette M."/>
            <person name="Clark R.M."/>
            <person name="Quesneville H."/>
            <person name="Nordborg M."/>
            <person name="Gaut B.S."/>
            <person name="Lysak M.A."/>
            <person name="Jenkins J."/>
            <person name="Grimwood J."/>
            <person name="Chapman J."/>
            <person name="Prochnik S."/>
            <person name="Shu S."/>
            <person name="Rokhsar D."/>
            <person name="Schmutz J."/>
            <person name="Weigel D."/>
            <person name="Wright S.I."/>
        </authorList>
    </citation>
    <scope>NUCLEOTIDE SEQUENCE [LARGE SCALE GENOMIC DNA]</scope>
    <source>
        <strain evidence="7">cv. Monte Gargano</strain>
    </source>
</reference>
<dbReference type="GO" id="GO:0008270">
    <property type="term" value="F:zinc ion binding"/>
    <property type="evidence" value="ECO:0007669"/>
    <property type="project" value="UniProtKB-KW"/>
</dbReference>
<evidence type="ECO:0000256" key="1">
    <source>
        <dbReference type="ARBA" id="ARBA00022723"/>
    </source>
</evidence>
<dbReference type="PROSITE" id="PS50089">
    <property type="entry name" value="ZF_RING_2"/>
    <property type="match status" value="1"/>
</dbReference>
<evidence type="ECO:0000313" key="6">
    <source>
        <dbReference type="EMBL" id="EOA22903.1"/>
    </source>
</evidence>
<dbReference type="AlphaFoldDB" id="R0HGI0"/>
<sequence>MGEFQNSDGYNYLFGEADEITKRLEEYHRERGRVLDDSQVPHVNNSPMVNHHYQNQPTIPTTRYYNPISSEHYYHSSQDIISPSVYHRQFQSQPNSTRHALCWKCLIWWLISMLRGLFVPRPTSRPIHTPIPFNSYPHHSLSGSVVSVESCFCNLNQQRIQERERVDIDGGGEALLTAKQISQLPTVKFKPSIQDKTCMACHLDFANGDKMTILPCTHKYHKDCICRWFKDSKLCCVCKREVVV</sequence>
<keyword evidence="7" id="KW-1185">Reference proteome</keyword>
<dbReference type="PANTHER" id="PTHR45931">
    <property type="entry name" value="SI:CH211-59O9.10"/>
    <property type="match status" value="1"/>
</dbReference>
<dbReference type="InterPro" id="IPR051834">
    <property type="entry name" value="RING_finger_E3_ligase"/>
</dbReference>
<keyword evidence="2 4" id="KW-0863">Zinc-finger</keyword>
<evidence type="ECO:0000256" key="4">
    <source>
        <dbReference type="PROSITE-ProRule" id="PRU00175"/>
    </source>
</evidence>
<evidence type="ECO:0000256" key="2">
    <source>
        <dbReference type="ARBA" id="ARBA00022771"/>
    </source>
</evidence>
<feature type="domain" description="RING-type" evidence="5">
    <location>
        <begin position="198"/>
        <end position="239"/>
    </location>
</feature>
<dbReference type="InterPro" id="IPR013083">
    <property type="entry name" value="Znf_RING/FYVE/PHD"/>
</dbReference>
<name>R0HGI0_9BRAS</name>
<proteinExistence type="predicted"/>
<dbReference type="eggNOG" id="KOG0800">
    <property type="taxonomic scope" value="Eukaryota"/>
</dbReference>
<keyword evidence="3" id="KW-0862">Zinc</keyword>
<dbReference type="Pfam" id="PF13639">
    <property type="entry name" value="zf-RING_2"/>
    <property type="match status" value="1"/>
</dbReference>